<dbReference type="PANTHER" id="PTHR13119">
    <property type="entry name" value="ZINC FINGER CCCH DOMAIN-CONTAINING PROTEI"/>
    <property type="match status" value="1"/>
</dbReference>
<keyword evidence="1 5" id="KW-0479">Metal-binding</keyword>
<dbReference type="Gene3D" id="2.30.30.1190">
    <property type="match status" value="1"/>
</dbReference>
<keyword evidence="4 5" id="KW-0862">Zinc</keyword>
<dbReference type="Gene3D" id="4.10.1000.10">
    <property type="entry name" value="Zinc finger, CCCH-type"/>
    <property type="match status" value="1"/>
</dbReference>
<evidence type="ECO:0000256" key="6">
    <source>
        <dbReference type="SAM" id="MobiDB-lite"/>
    </source>
</evidence>
<dbReference type="Gramene" id="KVI01167">
    <property type="protein sequence ID" value="KVI01167"/>
    <property type="gene ID" value="Ccrd_020555"/>
</dbReference>
<feature type="zinc finger region" description="C3H1-type" evidence="5">
    <location>
        <begin position="68"/>
        <end position="95"/>
    </location>
</feature>
<dbReference type="PROSITE" id="PS50103">
    <property type="entry name" value="ZF_C3H1"/>
    <property type="match status" value="2"/>
</dbReference>
<keyword evidence="9" id="KW-1185">Reference proteome</keyword>
<dbReference type="InterPro" id="IPR000571">
    <property type="entry name" value="Znf_CCCH"/>
</dbReference>
<accession>A0A103Y284</accession>
<feature type="domain" description="C3H1-type" evidence="7">
    <location>
        <begin position="39"/>
        <end position="66"/>
    </location>
</feature>
<dbReference type="SUPFAM" id="SSF90229">
    <property type="entry name" value="CCCH zinc finger"/>
    <property type="match status" value="1"/>
</dbReference>
<proteinExistence type="predicted"/>
<evidence type="ECO:0000256" key="4">
    <source>
        <dbReference type="ARBA" id="ARBA00022833"/>
    </source>
</evidence>
<dbReference type="EMBL" id="LEKV01003126">
    <property type="protein sequence ID" value="KVI01167.1"/>
    <property type="molecule type" value="Genomic_DNA"/>
</dbReference>
<keyword evidence="3 5" id="KW-0863">Zinc-finger</keyword>
<feature type="non-terminal residue" evidence="8">
    <location>
        <position position="340"/>
    </location>
</feature>
<evidence type="ECO:0000313" key="8">
    <source>
        <dbReference type="EMBL" id="KVI01167.1"/>
    </source>
</evidence>
<evidence type="ECO:0000313" key="9">
    <source>
        <dbReference type="Proteomes" id="UP000243975"/>
    </source>
</evidence>
<dbReference type="PANTHER" id="PTHR13119:SF12">
    <property type="entry name" value="PROTEIN SUPPRESSOR OF SABLE"/>
    <property type="match status" value="1"/>
</dbReference>
<feature type="compositionally biased region" description="Polar residues" evidence="6">
    <location>
        <begin position="131"/>
        <end position="145"/>
    </location>
</feature>
<reference evidence="8 9" key="1">
    <citation type="journal article" date="2016" name="Sci. Rep.">
        <title>The genome sequence of the outbreeding globe artichoke constructed de novo incorporating a phase-aware low-pass sequencing strategy of F1 progeny.</title>
        <authorList>
            <person name="Scaglione D."/>
            <person name="Reyes-Chin-Wo S."/>
            <person name="Acquadro A."/>
            <person name="Froenicke L."/>
            <person name="Portis E."/>
            <person name="Beitel C."/>
            <person name="Tirone M."/>
            <person name="Mauro R."/>
            <person name="Lo Monaco A."/>
            <person name="Mauromicale G."/>
            <person name="Faccioli P."/>
            <person name="Cattivelli L."/>
            <person name="Rieseberg L."/>
            <person name="Michelmore R."/>
            <person name="Lanteri S."/>
        </authorList>
    </citation>
    <scope>NUCLEOTIDE SEQUENCE [LARGE SCALE GENOMIC DNA]</scope>
    <source>
        <strain evidence="8">2C</strain>
    </source>
</reference>
<evidence type="ECO:0000259" key="7">
    <source>
        <dbReference type="PROSITE" id="PS50103"/>
    </source>
</evidence>
<dbReference type="SMART" id="SM00356">
    <property type="entry name" value="ZnF_C3H1"/>
    <property type="match status" value="2"/>
</dbReference>
<evidence type="ECO:0000256" key="1">
    <source>
        <dbReference type="ARBA" id="ARBA00022723"/>
    </source>
</evidence>
<dbReference type="GO" id="GO:0045892">
    <property type="term" value="P:negative regulation of DNA-templated transcription"/>
    <property type="evidence" value="ECO:0007669"/>
    <property type="project" value="InterPro"/>
</dbReference>
<evidence type="ECO:0000256" key="5">
    <source>
        <dbReference type="PROSITE-ProRule" id="PRU00723"/>
    </source>
</evidence>
<dbReference type="STRING" id="59895.A0A103Y284"/>
<dbReference type="GO" id="GO:0008270">
    <property type="term" value="F:zinc ion binding"/>
    <property type="evidence" value="ECO:0007669"/>
    <property type="project" value="UniProtKB-KW"/>
</dbReference>
<sequence length="340" mass="38028">LQPNFHHHHVFQRKDRIKRAEKNRKLGVKRLKLQPVIKEKKVTYCRHYLKGRCHEGEKCKFSHDTIPLTKSKPCCHFARHSCMKGDDCPFDHELSKYPCNNYISKGFCSRGSDSALNASNEPKTERKPSSLLDNSGSKKQNNIDVSSREKIEKKSCSIPISVTTNTERNLVESTPKLSIQPPKGISFLSQEKPPLESRTSLKVVADVVQDSKEITKTPLVVPRGINFLSFGKKPGLDHSDGGFSFKMVKGIGKSPLSIMEGESSKSDSTVKVNDGVKVDAKIGNNHNRQTNSQRPTLMLPFMSNSSQRALHSALDFASDFVPDLNAVSESENVQIWQLSL</sequence>
<dbReference type="Pfam" id="PF00642">
    <property type="entry name" value="zf-CCCH"/>
    <property type="match status" value="1"/>
</dbReference>
<comment type="caution">
    <text evidence="8">The sequence shown here is derived from an EMBL/GenBank/DDBJ whole genome shotgun (WGS) entry which is preliminary data.</text>
</comment>
<evidence type="ECO:0000256" key="3">
    <source>
        <dbReference type="ARBA" id="ARBA00022771"/>
    </source>
</evidence>
<gene>
    <name evidence="8" type="ORF">Ccrd_020555</name>
</gene>
<feature type="zinc finger region" description="C3H1-type" evidence="5">
    <location>
        <begin position="39"/>
        <end position="66"/>
    </location>
</feature>
<keyword evidence="2" id="KW-0677">Repeat</keyword>
<dbReference type="InterPro" id="IPR045124">
    <property type="entry name" value="Su(sable)-like"/>
</dbReference>
<name>A0A103Y284_CYNCS</name>
<organism evidence="8 9">
    <name type="scientific">Cynara cardunculus var. scolymus</name>
    <name type="common">Globe artichoke</name>
    <name type="synonym">Cynara scolymus</name>
    <dbReference type="NCBI Taxonomy" id="59895"/>
    <lineage>
        <taxon>Eukaryota</taxon>
        <taxon>Viridiplantae</taxon>
        <taxon>Streptophyta</taxon>
        <taxon>Embryophyta</taxon>
        <taxon>Tracheophyta</taxon>
        <taxon>Spermatophyta</taxon>
        <taxon>Magnoliopsida</taxon>
        <taxon>eudicotyledons</taxon>
        <taxon>Gunneridae</taxon>
        <taxon>Pentapetalae</taxon>
        <taxon>asterids</taxon>
        <taxon>campanulids</taxon>
        <taxon>Asterales</taxon>
        <taxon>Asteraceae</taxon>
        <taxon>Carduoideae</taxon>
        <taxon>Cardueae</taxon>
        <taxon>Carduinae</taxon>
        <taxon>Cynara</taxon>
    </lineage>
</organism>
<protein>
    <submittedName>
        <fullName evidence="8">Zinc finger, CCCH-type</fullName>
    </submittedName>
</protein>
<evidence type="ECO:0000256" key="2">
    <source>
        <dbReference type="ARBA" id="ARBA00022737"/>
    </source>
</evidence>
<feature type="region of interest" description="Disordered" evidence="6">
    <location>
        <begin position="114"/>
        <end position="150"/>
    </location>
</feature>
<dbReference type="Proteomes" id="UP000243975">
    <property type="component" value="Unassembled WGS sequence"/>
</dbReference>
<dbReference type="AlphaFoldDB" id="A0A103Y284"/>
<dbReference type="InterPro" id="IPR036855">
    <property type="entry name" value="Znf_CCCH_sf"/>
</dbReference>
<dbReference type="GO" id="GO:0005634">
    <property type="term" value="C:nucleus"/>
    <property type="evidence" value="ECO:0007669"/>
    <property type="project" value="TreeGrafter"/>
</dbReference>
<dbReference type="GO" id="GO:0003723">
    <property type="term" value="F:RNA binding"/>
    <property type="evidence" value="ECO:0007669"/>
    <property type="project" value="InterPro"/>
</dbReference>
<feature type="domain" description="C3H1-type" evidence="7">
    <location>
        <begin position="68"/>
        <end position="95"/>
    </location>
</feature>